<dbReference type="AlphaFoldDB" id="A0A2A6CBJ1"/>
<dbReference type="Proteomes" id="UP000005239">
    <property type="component" value="Unassembled WGS sequence"/>
</dbReference>
<accession>A0A8R1YXK5</accession>
<comment type="similarity">
    <text evidence="1">Belongs to the nematode receptor-like protein sre family.</text>
</comment>
<organism evidence="2 3">
    <name type="scientific">Pristionchus pacificus</name>
    <name type="common">Parasitic nematode worm</name>
    <dbReference type="NCBI Taxonomy" id="54126"/>
    <lineage>
        <taxon>Eukaryota</taxon>
        <taxon>Metazoa</taxon>
        <taxon>Ecdysozoa</taxon>
        <taxon>Nematoda</taxon>
        <taxon>Chromadorea</taxon>
        <taxon>Rhabditida</taxon>
        <taxon>Rhabditina</taxon>
        <taxon>Diplogasteromorpha</taxon>
        <taxon>Diplogasteroidea</taxon>
        <taxon>Neodiplogasteridae</taxon>
        <taxon>Pristionchus</taxon>
    </lineage>
</organism>
<reference evidence="3" key="1">
    <citation type="journal article" date="2008" name="Nat. Genet.">
        <title>The Pristionchus pacificus genome provides a unique perspective on nematode lifestyle and parasitism.</title>
        <authorList>
            <person name="Dieterich C."/>
            <person name="Clifton S.W."/>
            <person name="Schuster L.N."/>
            <person name="Chinwalla A."/>
            <person name="Delehaunty K."/>
            <person name="Dinkelacker I."/>
            <person name="Fulton L."/>
            <person name="Fulton R."/>
            <person name="Godfrey J."/>
            <person name="Minx P."/>
            <person name="Mitreva M."/>
            <person name="Roeseler W."/>
            <person name="Tian H."/>
            <person name="Witte H."/>
            <person name="Yang S.P."/>
            <person name="Wilson R.K."/>
            <person name="Sommer R.J."/>
        </authorList>
    </citation>
    <scope>NUCLEOTIDE SEQUENCE [LARGE SCALE GENOMIC DNA]</scope>
    <source>
        <strain evidence="3">PS312</strain>
    </source>
</reference>
<accession>A0A2A6CBJ1</accession>
<evidence type="ECO:0000313" key="2">
    <source>
        <dbReference type="EnsemblMetazoa" id="PPA38783.1"/>
    </source>
</evidence>
<dbReference type="PANTHER" id="PTHR23128:SF132">
    <property type="entry name" value="SERPENTINE RECEPTOR, CLASS E (EPSILON)-RELATED"/>
    <property type="match status" value="1"/>
</dbReference>
<name>A0A2A6CBJ1_PRIPA</name>
<dbReference type="OrthoDB" id="5874078at2759"/>
<gene>
    <name evidence="2" type="primary">WBGene00277152</name>
</gene>
<dbReference type="GO" id="GO:0007606">
    <property type="term" value="P:sensory perception of chemical stimulus"/>
    <property type="evidence" value="ECO:0007669"/>
    <property type="project" value="InterPro"/>
</dbReference>
<sequence length="347" mass="39962">MFYNCNADRSNPECRSFAVFGELRYVESGLSSILFIGMCFLELTALAFITIMVVLMMRIFWNSHSYHINMMLIFKFFVSHVFIYTISSMIILAFQTGYLEVTGDPTHPIDILLLVTSILRYYQLFGCVFMLATFLCERVAATVFIDDYETCNRPHIAVTLLTIVSSCSLLISIQINFFSNMWMDWAVLIGSALIISLTFMLSALLYYRNLRLAENLETKTDSYSLSVRFQLKENFRAFKLLRDLSRSSTIGIVVSGLVMAVAVIYRENKNMEALFGEAFNVFHAISFLSVLLQNIWAEPKWKMKFMTILGCKVVDDQSEKYLSPPDAETIRNEYFEKLAACWEFKSQ</sequence>
<dbReference type="PANTHER" id="PTHR23128">
    <property type="entry name" value="SERPENTINE RECEPTOR, CLASS E (EPSILON)-RELATED"/>
    <property type="match status" value="1"/>
</dbReference>
<keyword evidence="3" id="KW-1185">Reference proteome</keyword>
<evidence type="ECO:0000256" key="1">
    <source>
        <dbReference type="ARBA" id="ARBA00006803"/>
    </source>
</evidence>
<evidence type="ECO:0000313" key="3">
    <source>
        <dbReference type="Proteomes" id="UP000005239"/>
    </source>
</evidence>
<dbReference type="Pfam" id="PF03125">
    <property type="entry name" value="Sre"/>
    <property type="match status" value="1"/>
</dbReference>
<dbReference type="EnsemblMetazoa" id="PPA38783.1">
    <property type="protein sequence ID" value="PPA38783.1"/>
    <property type="gene ID" value="WBGene00277152"/>
</dbReference>
<reference evidence="2" key="2">
    <citation type="submission" date="2022-06" db="UniProtKB">
        <authorList>
            <consortium name="EnsemblMetazoa"/>
        </authorList>
    </citation>
    <scope>IDENTIFICATION</scope>
    <source>
        <strain evidence="2">PS312</strain>
    </source>
</reference>
<proteinExistence type="inferred from homology"/>
<protein>
    <submittedName>
        <fullName evidence="2">Sre-20</fullName>
    </submittedName>
</protein>
<dbReference type="GO" id="GO:0016020">
    <property type="term" value="C:membrane"/>
    <property type="evidence" value="ECO:0007669"/>
    <property type="project" value="InterPro"/>
</dbReference>
<dbReference type="InterPro" id="IPR004151">
    <property type="entry name" value="7TM_GPCR_serpentine_rcpt_Sre"/>
</dbReference>